<dbReference type="Gene3D" id="2.60.40.1080">
    <property type="match status" value="1"/>
</dbReference>
<dbReference type="SMART" id="SM00635">
    <property type="entry name" value="BID_2"/>
    <property type="match status" value="1"/>
</dbReference>
<evidence type="ECO:0000313" key="3">
    <source>
        <dbReference type="Proteomes" id="UP001197875"/>
    </source>
</evidence>
<accession>A0AAE3DSW3</accession>
<sequence length="254" mass="28365">MSERKKHTNRLLVFMGLLFLLSFLPWNTLNAKAAVTLSRKKMILTVNQKQYLRVKGRPAGSTLIWRSSNTSVATVAGGTVRARRRGNAVISVTVMRNRRRVAVRTCRVRVAEVPTVVASLGVTGEASEYIAGITFLVDGKRSMLLTNKLVLQTPGQRWQTLYLLDENQISSSGGNKISWLKGKTISPYNNNDRNIETAYFARKDFRPFRITSASGAVFYFYYDGIKYKAAARDLGSSLDPQPCRLVRLTPVSPA</sequence>
<organism evidence="2 3">
    <name type="scientific">Fusicatenibacter faecihominis</name>
    <dbReference type="NCBI Taxonomy" id="2881276"/>
    <lineage>
        <taxon>Bacteria</taxon>
        <taxon>Bacillati</taxon>
        <taxon>Bacillota</taxon>
        <taxon>Clostridia</taxon>
        <taxon>Lachnospirales</taxon>
        <taxon>Lachnospiraceae</taxon>
        <taxon>Fusicatenibacter</taxon>
    </lineage>
</organism>
<dbReference type="InterPro" id="IPR008964">
    <property type="entry name" value="Invasin/intimin_cell_adhesion"/>
</dbReference>
<name>A0AAE3DSW3_9FIRM</name>
<dbReference type="InterPro" id="IPR003343">
    <property type="entry name" value="Big_2"/>
</dbReference>
<comment type="caution">
    <text evidence="2">The sequence shown here is derived from an EMBL/GenBank/DDBJ whole genome shotgun (WGS) entry which is preliminary data.</text>
</comment>
<dbReference type="Proteomes" id="UP001197875">
    <property type="component" value="Unassembled WGS sequence"/>
</dbReference>
<evidence type="ECO:0000259" key="1">
    <source>
        <dbReference type="SMART" id="SM00635"/>
    </source>
</evidence>
<evidence type="ECO:0000313" key="2">
    <source>
        <dbReference type="EMBL" id="MCC2190117.1"/>
    </source>
</evidence>
<gene>
    <name evidence="2" type="ORF">LKD71_09915</name>
</gene>
<protein>
    <submittedName>
        <fullName evidence="2">Ig-like domain-containing protein</fullName>
    </submittedName>
</protein>
<dbReference type="Pfam" id="PF02368">
    <property type="entry name" value="Big_2"/>
    <property type="match status" value="1"/>
</dbReference>
<feature type="domain" description="BIG2" evidence="1">
    <location>
        <begin position="31"/>
        <end position="104"/>
    </location>
</feature>
<dbReference type="RefSeq" id="WP_227615281.1">
    <property type="nucleotide sequence ID" value="NZ_JAJEPR010000015.1"/>
</dbReference>
<dbReference type="SUPFAM" id="SSF49373">
    <property type="entry name" value="Invasin/intimin cell-adhesion fragments"/>
    <property type="match status" value="1"/>
</dbReference>
<reference evidence="2 3" key="1">
    <citation type="submission" date="2021-10" db="EMBL/GenBank/DDBJ databases">
        <title>Anaerobic single-cell dispensing facilitates the cultivation of human gut bacteria.</title>
        <authorList>
            <person name="Afrizal A."/>
        </authorList>
    </citation>
    <scope>NUCLEOTIDE SEQUENCE [LARGE SCALE GENOMIC DNA]</scope>
    <source>
        <strain evidence="2 3">CLA-AA-H277</strain>
    </source>
</reference>
<proteinExistence type="predicted"/>
<dbReference type="AlphaFoldDB" id="A0AAE3DSW3"/>
<dbReference type="EMBL" id="JAJEPR010000015">
    <property type="protein sequence ID" value="MCC2190117.1"/>
    <property type="molecule type" value="Genomic_DNA"/>
</dbReference>
<keyword evidence="3" id="KW-1185">Reference proteome</keyword>